<proteinExistence type="predicted"/>
<dbReference type="GO" id="GO:0030170">
    <property type="term" value="F:pyridoxal phosphate binding"/>
    <property type="evidence" value="ECO:0007669"/>
    <property type="project" value="InterPro"/>
</dbReference>
<feature type="domain" description="Tryptophan synthase beta chain-like PALP" evidence="4">
    <location>
        <begin position="14"/>
        <end position="297"/>
    </location>
</feature>
<dbReference type="SUPFAM" id="SSF53686">
    <property type="entry name" value="Tryptophan synthase beta subunit-like PLP-dependent enzymes"/>
    <property type="match status" value="1"/>
</dbReference>
<dbReference type="PROSITE" id="PS00165">
    <property type="entry name" value="DEHYDRATASE_SER_THR"/>
    <property type="match status" value="1"/>
</dbReference>
<evidence type="ECO:0000313" key="6">
    <source>
        <dbReference type="Proteomes" id="UP000316030"/>
    </source>
</evidence>
<dbReference type="GO" id="GO:0003941">
    <property type="term" value="F:L-serine ammonia-lyase activity"/>
    <property type="evidence" value="ECO:0007669"/>
    <property type="project" value="TreeGrafter"/>
</dbReference>
<reference evidence="5 6" key="1">
    <citation type="submission" date="2017-05" db="EMBL/GenBank/DDBJ databases">
        <authorList>
            <person name="Varghese N."/>
            <person name="Submissions S."/>
        </authorList>
    </citation>
    <scope>NUCLEOTIDE SEQUENCE [LARGE SCALE GENOMIC DNA]</scope>
    <source>
        <strain evidence="5 6">DSM 29506</strain>
    </source>
</reference>
<accession>A0A521AKX4</accession>
<organism evidence="5 6">
    <name type="scientific">Thalassovita litoralis</name>
    <dbReference type="NCBI Taxonomy" id="1010611"/>
    <lineage>
        <taxon>Bacteria</taxon>
        <taxon>Pseudomonadati</taxon>
        <taxon>Pseudomonadota</taxon>
        <taxon>Alphaproteobacteria</taxon>
        <taxon>Rhodobacterales</taxon>
        <taxon>Roseobacteraceae</taxon>
        <taxon>Thalassovita</taxon>
    </lineage>
</organism>
<dbReference type="RefSeq" id="WP_142491535.1">
    <property type="nucleotide sequence ID" value="NZ_FXTO01000001.1"/>
</dbReference>
<dbReference type="PANTHER" id="PTHR48078:SF6">
    <property type="entry name" value="L-THREONINE DEHYDRATASE CATABOLIC TDCB"/>
    <property type="match status" value="1"/>
</dbReference>
<dbReference type="GO" id="GO:0006565">
    <property type="term" value="P:L-serine catabolic process"/>
    <property type="evidence" value="ECO:0007669"/>
    <property type="project" value="TreeGrafter"/>
</dbReference>
<protein>
    <submittedName>
        <fullName evidence="5">Threonine dehydratase</fullName>
    </submittedName>
</protein>
<name>A0A521AKX4_9RHOB</name>
<dbReference type="InterPro" id="IPR000634">
    <property type="entry name" value="Ser/Thr_deHydtase_PyrdxlP-BS"/>
</dbReference>
<evidence type="ECO:0000256" key="2">
    <source>
        <dbReference type="ARBA" id="ARBA00022898"/>
    </source>
</evidence>
<dbReference type="NCBIfam" id="NF006094">
    <property type="entry name" value="PRK08246.1"/>
    <property type="match status" value="1"/>
</dbReference>
<evidence type="ECO:0000313" key="5">
    <source>
        <dbReference type="EMBL" id="SMO35445.1"/>
    </source>
</evidence>
<keyword evidence="6" id="KW-1185">Reference proteome</keyword>
<keyword evidence="3" id="KW-0456">Lyase</keyword>
<dbReference type="InterPro" id="IPR001926">
    <property type="entry name" value="TrpB-like_PALP"/>
</dbReference>
<dbReference type="Gene3D" id="3.40.50.1100">
    <property type="match status" value="2"/>
</dbReference>
<dbReference type="InterPro" id="IPR050147">
    <property type="entry name" value="Ser/Thr_Dehydratase"/>
</dbReference>
<dbReference type="InterPro" id="IPR036052">
    <property type="entry name" value="TrpB-like_PALP_sf"/>
</dbReference>
<evidence type="ECO:0000256" key="1">
    <source>
        <dbReference type="ARBA" id="ARBA00001933"/>
    </source>
</evidence>
<dbReference type="GO" id="GO:0004794">
    <property type="term" value="F:threonine deaminase activity"/>
    <property type="evidence" value="ECO:0007669"/>
    <property type="project" value="TreeGrafter"/>
</dbReference>
<evidence type="ECO:0000256" key="3">
    <source>
        <dbReference type="ARBA" id="ARBA00023239"/>
    </source>
</evidence>
<dbReference type="AlphaFoldDB" id="A0A521AKX4"/>
<gene>
    <name evidence="5" type="ORF">SAMN06265173_101225</name>
</gene>
<dbReference type="Proteomes" id="UP000316030">
    <property type="component" value="Unassembled WGS sequence"/>
</dbReference>
<dbReference type="PANTHER" id="PTHR48078">
    <property type="entry name" value="THREONINE DEHYDRATASE, MITOCHONDRIAL-RELATED"/>
    <property type="match status" value="1"/>
</dbReference>
<dbReference type="OrthoDB" id="9811476at2"/>
<comment type="cofactor">
    <cofactor evidence="1">
        <name>pyridoxal 5'-phosphate</name>
        <dbReference type="ChEBI" id="CHEBI:597326"/>
    </cofactor>
</comment>
<evidence type="ECO:0000259" key="4">
    <source>
        <dbReference type="Pfam" id="PF00291"/>
    </source>
</evidence>
<keyword evidence="2" id="KW-0663">Pyridoxal phosphate</keyword>
<dbReference type="Pfam" id="PF00291">
    <property type="entry name" value="PALP"/>
    <property type="match status" value="1"/>
</dbReference>
<dbReference type="GO" id="GO:0009097">
    <property type="term" value="P:isoleucine biosynthetic process"/>
    <property type="evidence" value="ECO:0007669"/>
    <property type="project" value="TreeGrafter"/>
</dbReference>
<dbReference type="GO" id="GO:0006567">
    <property type="term" value="P:L-threonine catabolic process"/>
    <property type="evidence" value="ECO:0007669"/>
    <property type="project" value="TreeGrafter"/>
</dbReference>
<sequence length="307" mass="31865">MEWKPAIETAMQRIRPHVTRTPVLAFNGFGLGYPIQMKLEQMQHTGSFKARGAFNTLLKGDVPAAGLVAASGGNHGAAVAYAAAQLGHKARIYVPEIAGPSKIALIRDQGADLVVVPGAYANALEQAQAYERDTGAMQIHAYDAPGTLEGQGTVMLEWEEQGLDADTVLIAVGGGGLIGGALAWLNGRRKVVAVEPEQAATLHNALAHGPDTATDVSGVAANALGARVIGRMCYDLAQSVGVQSVLVPDQAIVTAQRALWREARQLVEPAGAAALSALISGAYRPEPGERVAVLVCGANIAPDPFTG</sequence>
<dbReference type="EMBL" id="FXTO01000001">
    <property type="protein sequence ID" value="SMO35445.1"/>
    <property type="molecule type" value="Genomic_DNA"/>
</dbReference>